<feature type="transmembrane region" description="Helical" evidence="1">
    <location>
        <begin position="35"/>
        <end position="52"/>
    </location>
</feature>
<sequence>MSPDTIFHLSNIIALLGWIFLIVISPFWFSFDKPLIGIVLALFVLTYFWLLAQNFKFSDMEKFNTLDGVMELFTNRIAVTTAWLHFLAFDLLAGIWIKKNAIKHGIKHWVLLPCFFFTFMIGPVGVLLYLLIRTIHTKQYFADNY</sequence>
<gene>
    <name evidence="2" type="ORF">ESA94_02155</name>
</gene>
<evidence type="ECO:0000313" key="3">
    <source>
        <dbReference type="Proteomes" id="UP000290204"/>
    </source>
</evidence>
<keyword evidence="1" id="KW-0812">Transmembrane</keyword>
<comment type="caution">
    <text evidence="2">The sequence shown here is derived from an EMBL/GenBank/DDBJ whole genome shotgun (WGS) entry which is preliminary data.</text>
</comment>
<dbReference type="OrthoDB" id="345237at2"/>
<dbReference type="AlphaFoldDB" id="A0A4Q1CLJ0"/>
<reference evidence="2 3" key="1">
    <citation type="submission" date="2019-01" db="EMBL/GenBank/DDBJ databases">
        <title>Lacibacter sp. strain TTM-7.</title>
        <authorList>
            <person name="Chen W.-M."/>
        </authorList>
    </citation>
    <scope>NUCLEOTIDE SEQUENCE [LARGE SCALE GENOMIC DNA]</scope>
    <source>
        <strain evidence="2 3">TTM-7</strain>
    </source>
</reference>
<evidence type="ECO:0000256" key="1">
    <source>
        <dbReference type="SAM" id="Phobius"/>
    </source>
</evidence>
<feature type="transmembrane region" description="Helical" evidence="1">
    <location>
        <begin position="12"/>
        <end position="29"/>
    </location>
</feature>
<protein>
    <submittedName>
        <fullName evidence="2">DUF4281 domain-containing protein</fullName>
    </submittedName>
</protein>
<evidence type="ECO:0000313" key="2">
    <source>
        <dbReference type="EMBL" id="RXK61840.1"/>
    </source>
</evidence>
<dbReference type="InterPro" id="IPR025461">
    <property type="entry name" value="ABA4-like"/>
</dbReference>
<dbReference type="RefSeq" id="WP_129129212.1">
    <property type="nucleotide sequence ID" value="NZ_SDHW01000001.1"/>
</dbReference>
<name>A0A4Q1CLJ0_9BACT</name>
<proteinExistence type="predicted"/>
<accession>A0A4Q1CLJ0</accession>
<keyword evidence="1" id="KW-0472">Membrane</keyword>
<dbReference type="Pfam" id="PF14108">
    <property type="entry name" value="ABA4-like"/>
    <property type="match status" value="1"/>
</dbReference>
<dbReference type="Proteomes" id="UP000290204">
    <property type="component" value="Unassembled WGS sequence"/>
</dbReference>
<keyword evidence="3" id="KW-1185">Reference proteome</keyword>
<feature type="transmembrane region" description="Helical" evidence="1">
    <location>
        <begin position="109"/>
        <end position="132"/>
    </location>
</feature>
<organism evidence="2 3">
    <name type="scientific">Lacibacter luteus</name>
    <dbReference type="NCBI Taxonomy" id="2508719"/>
    <lineage>
        <taxon>Bacteria</taxon>
        <taxon>Pseudomonadati</taxon>
        <taxon>Bacteroidota</taxon>
        <taxon>Chitinophagia</taxon>
        <taxon>Chitinophagales</taxon>
        <taxon>Chitinophagaceae</taxon>
        <taxon>Lacibacter</taxon>
    </lineage>
</organism>
<feature type="transmembrane region" description="Helical" evidence="1">
    <location>
        <begin position="73"/>
        <end position="97"/>
    </location>
</feature>
<dbReference type="EMBL" id="SDHW01000001">
    <property type="protein sequence ID" value="RXK61840.1"/>
    <property type="molecule type" value="Genomic_DNA"/>
</dbReference>
<keyword evidence="1" id="KW-1133">Transmembrane helix</keyword>